<reference evidence="7 8" key="1">
    <citation type="journal article" date="2023" name="Elife">
        <title>Identification of key yeast species and microbe-microbe interactions impacting larval growth of Drosophila in the wild.</title>
        <authorList>
            <person name="Mure A."/>
            <person name="Sugiura Y."/>
            <person name="Maeda R."/>
            <person name="Honda K."/>
            <person name="Sakurai N."/>
            <person name="Takahashi Y."/>
            <person name="Watada M."/>
            <person name="Katoh T."/>
            <person name="Gotoh A."/>
            <person name="Gotoh Y."/>
            <person name="Taniguchi I."/>
            <person name="Nakamura K."/>
            <person name="Hayashi T."/>
            <person name="Katayama T."/>
            <person name="Uemura T."/>
            <person name="Hattori Y."/>
        </authorList>
    </citation>
    <scope>NUCLEOTIDE SEQUENCE [LARGE SCALE GENOMIC DNA]</scope>
    <source>
        <strain evidence="7 8">PK-24</strain>
    </source>
</reference>
<dbReference type="Gene3D" id="4.10.240.10">
    <property type="entry name" value="Zn(2)-C6 fungal-type DNA-binding domain"/>
    <property type="match status" value="1"/>
</dbReference>
<dbReference type="GO" id="GO:0003677">
    <property type="term" value="F:DNA binding"/>
    <property type="evidence" value="ECO:0007669"/>
    <property type="project" value="UniProtKB-KW"/>
</dbReference>
<dbReference type="InterPro" id="IPR036864">
    <property type="entry name" value="Zn2-C6_fun-type_DNA-bd_sf"/>
</dbReference>
<dbReference type="EMBL" id="BTGB01000001">
    <property type="protein sequence ID" value="GMM43951.1"/>
    <property type="molecule type" value="Genomic_DNA"/>
</dbReference>
<feature type="compositionally biased region" description="Acidic residues" evidence="5">
    <location>
        <begin position="643"/>
        <end position="657"/>
    </location>
</feature>
<evidence type="ECO:0000259" key="6">
    <source>
        <dbReference type="PROSITE" id="PS50048"/>
    </source>
</evidence>
<dbReference type="SMART" id="SM00066">
    <property type="entry name" value="GAL4"/>
    <property type="match status" value="1"/>
</dbReference>
<gene>
    <name evidence="7" type="ORF">DAPK24_005260</name>
</gene>
<dbReference type="Proteomes" id="UP001378960">
    <property type="component" value="Unassembled WGS sequence"/>
</dbReference>
<name>A0AAV5QXC8_PICKL</name>
<keyword evidence="8" id="KW-1185">Reference proteome</keyword>
<dbReference type="Pfam" id="PF11951">
    <property type="entry name" value="Fungal_trans_2"/>
    <property type="match status" value="1"/>
</dbReference>
<feature type="region of interest" description="Disordered" evidence="5">
    <location>
        <begin position="629"/>
        <end position="672"/>
    </location>
</feature>
<feature type="compositionally biased region" description="Low complexity" evidence="5">
    <location>
        <begin position="1"/>
        <end position="19"/>
    </location>
</feature>
<dbReference type="InterPro" id="IPR021858">
    <property type="entry name" value="Fun_TF"/>
</dbReference>
<keyword evidence="3" id="KW-0804">Transcription</keyword>
<sequence>MTETKVTKNNSSTNTSIKNNRPKKRNFLGCLTCRKRKVKCDGRRPKCLRCEKSNKPCEGFDFKLKFSEILTIQNGKVFSLKIDIEKNEYKRQQLPLMKMPPSCYYGTFKELDFKINEVDSLIHDENSKYNFDLGPFTVFTNETMFTKYKKSKSKPIVPLNPPKIPINVNNNHMDVMKKAGSNINTNRTNNLPSISSIMNMNHSEEMNTSTTAYLQSNPKLLPLPPALEMNYQRKKQQTQRDLINKLGNNTNNYIEYDGTHRIMDNVESNPIWIHPRLEIDAILTYQALVGSADVVTQSWDIIKGVIFADKYGMTSRLQNRIVDKMYDDSTDNDEHMKECINHVFRALTESDNTLVSAPSFTALLRSQRVQELIRLFVKSQTSVMILNFNGSIFDTVVIPSLYKIVGELMVFDCSVGLPGDWSGKVSENGIEFRHYCDLLKRTYCMVVLAITAFSQYKKLFNEYGIYDGSLKLFKCYISFREMSLINLSIIIKPLLLKGVTNPVKIDNVYLLNRLFKAGLFKELILTLILAIYQDSNLDIINNYRLIYNVLGGIKEQYILMKISDKQIDEIWLWFRYIQVFYKSCSKIDLDNYKIDEEGFEDVSSNYNLIENFEFNDYFDKSEYNKIEIAPNSMTSKQDNTKESEDDDVGDSDSDDNDISYSSDSTGAEDFDIQIPKRLTKRPCIEDRPPKSFTVRFHFDENAKNKNKPGNIDERDSEQEDYNDENGSNEMKSLKETNKFGKYNIKCKNSGSKKVNPLTGLSSESNNMTFDERERFFREDYKVHIPNPSNLASDMKQNNFSSVSVVEISFGIPLSLLELIEKTVRLADHKNWCLRKKIFPRNFPKFCCDLEEELINWKTDWDLYTVDTNNTEILQFHSLFHKALYHLTVAFYNTTLLFFFRLIKEIDPNLLQNHVVSTITHLEQLKNLSLRSDFLKDMKIFPPFWCFFISGSNAISSELQYRFDELARKWFVAGNKWIGKQIMMEVWRVGNELSNNSRSGDVVSWLDLIKDWEVSGFH</sequence>
<organism evidence="7 8">
    <name type="scientific">Pichia kluyveri</name>
    <name type="common">Yeast</name>
    <dbReference type="NCBI Taxonomy" id="36015"/>
    <lineage>
        <taxon>Eukaryota</taxon>
        <taxon>Fungi</taxon>
        <taxon>Dikarya</taxon>
        <taxon>Ascomycota</taxon>
        <taxon>Saccharomycotina</taxon>
        <taxon>Pichiomycetes</taxon>
        <taxon>Pichiales</taxon>
        <taxon>Pichiaceae</taxon>
        <taxon>Pichia</taxon>
    </lineage>
</organism>
<dbReference type="GO" id="GO:0008270">
    <property type="term" value="F:zinc ion binding"/>
    <property type="evidence" value="ECO:0007669"/>
    <property type="project" value="InterPro"/>
</dbReference>
<feature type="region of interest" description="Disordered" evidence="5">
    <location>
        <begin position="1"/>
        <end position="20"/>
    </location>
</feature>
<keyword evidence="4" id="KW-0539">Nucleus</keyword>
<proteinExistence type="predicted"/>
<evidence type="ECO:0000313" key="8">
    <source>
        <dbReference type="Proteomes" id="UP001378960"/>
    </source>
</evidence>
<evidence type="ECO:0000256" key="1">
    <source>
        <dbReference type="ARBA" id="ARBA00023015"/>
    </source>
</evidence>
<evidence type="ECO:0000256" key="5">
    <source>
        <dbReference type="SAM" id="MobiDB-lite"/>
    </source>
</evidence>
<dbReference type="InterPro" id="IPR050675">
    <property type="entry name" value="OAF3"/>
</dbReference>
<evidence type="ECO:0000256" key="2">
    <source>
        <dbReference type="ARBA" id="ARBA00023125"/>
    </source>
</evidence>
<evidence type="ECO:0000313" key="7">
    <source>
        <dbReference type="EMBL" id="GMM43951.1"/>
    </source>
</evidence>
<dbReference type="PROSITE" id="PS50048">
    <property type="entry name" value="ZN2_CY6_FUNGAL_2"/>
    <property type="match status" value="1"/>
</dbReference>
<accession>A0AAV5QXC8</accession>
<dbReference type="Pfam" id="PF00172">
    <property type="entry name" value="Zn_clus"/>
    <property type="match status" value="1"/>
</dbReference>
<dbReference type="PROSITE" id="PS00463">
    <property type="entry name" value="ZN2_CY6_FUNGAL_1"/>
    <property type="match status" value="1"/>
</dbReference>
<feature type="compositionally biased region" description="Acidic residues" evidence="5">
    <location>
        <begin position="714"/>
        <end position="723"/>
    </location>
</feature>
<dbReference type="GO" id="GO:0000981">
    <property type="term" value="F:DNA-binding transcription factor activity, RNA polymerase II-specific"/>
    <property type="evidence" value="ECO:0007669"/>
    <property type="project" value="InterPro"/>
</dbReference>
<evidence type="ECO:0000256" key="4">
    <source>
        <dbReference type="ARBA" id="ARBA00023242"/>
    </source>
</evidence>
<evidence type="ECO:0000256" key="3">
    <source>
        <dbReference type="ARBA" id="ARBA00023163"/>
    </source>
</evidence>
<keyword evidence="1" id="KW-0805">Transcription regulation</keyword>
<feature type="region of interest" description="Disordered" evidence="5">
    <location>
        <begin position="694"/>
        <end position="734"/>
    </location>
</feature>
<feature type="domain" description="Zn(2)-C6 fungal-type" evidence="6">
    <location>
        <begin position="29"/>
        <end position="57"/>
    </location>
</feature>
<dbReference type="PANTHER" id="PTHR31069">
    <property type="entry name" value="OLEATE-ACTIVATED TRANSCRIPTION FACTOR 1-RELATED"/>
    <property type="match status" value="1"/>
</dbReference>
<dbReference type="SUPFAM" id="SSF57701">
    <property type="entry name" value="Zn2/Cys6 DNA-binding domain"/>
    <property type="match status" value="1"/>
</dbReference>
<dbReference type="CDD" id="cd00067">
    <property type="entry name" value="GAL4"/>
    <property type="match status" value="1"/>
</dbReference>
<dbReference type="InterPro" id="IPR001138">
    <property type="entry name" value="Zn2Cys6_DnaBD"/>
</dbReference>
<dbReference type="AlphaFoldDB" id="A0AAV5QXC8"/>
<keyword evidence="2" id="KW-0238">DNA-binding</keyword>
<dbReference type="PANTHER" id="PTHR31069:SF32">
    <property type="entry name" value="ARGININE METABOLISM REGULATION PROTEIN II"/>
    <property type="match status" value="1"/>
</dbReference>
<protein>
    <recommendedName>
        <fullName evidence="6">Zn(2)-C6 fungal-type domain-containing protein</fullName>
    </recommendedName>
</protein>
<comment type="caution">
    <text evidence="7">The sequence shown here is derived from an EMBL/GenBank/DDBJ whole genome shotgun (WGS) entry which is preliminary data.</text>
</comment>